<dbReference type="Proteomes" id="UP001500021">
    <property type="component" value="Unassembled WGS sequence"/>
</dbReference>
<reference evidence="4" key="1">
    <citation type="journal article" date="2019" name="Int. J. Syst. Evol. Microbiol.">
        <title>The Global Catalogue of Microorganisms (GCM) 10K type strain sequencing project: providing services to taxonomists for standard genome sequencing and annotation.</title>
        <authorList>
            <consortium name="The Broad Institute Genomics Platform"/>
            <consortium name="The Broad Institute Genome Sequencing Center for Infectious Disease"/>
            <person name="Wu L."/>
            <person name="Ma J."/>
        </authorList>
    </citation>
    <scope>NUCLEOTIDE SEQUENCE [LARGE SCALE GENOMIC DNA]</scope>
    <source>
        <strain evidence="4">JCM 15608</strain>
    </source>
</reference>
<dbReference type="NCBIfam" id="TIGR00254">
    <property type="entry name" value="GGDEF"/>
    <property type="match status" value="1"/>
</dbReference>
<dbReference type="SMART" id="SM00267">
    <property type="entry name" value="GGDEF"/>
    <property type="match status" value="1"/>
</dbReference>
<evidence type="ECO:0000313" key="3">
    <source>
        <dbReference type="EMBL" id="GAA0810792.1"/>
    </source>
</evidence>
<dbReference type="CDD" id="cd01949">
    <property type="entry name" value="GGDEF"/>
    <property type="match status" value="1"/>
</dbReference>
<dbReference type="PROSITE" id="PS50887">
    <property type="entry name" value="GGDEF"/>
    <property type="match status" value="1"/>
</dbReference>
<dbReference type="EC" id="2.7.7.65" evidence="1"/>
<dbReference type="RefSeq" id="WP_215979717.1">
    <property type="nucleotide sequence ID" value="NZ_BAAAFA010000001.1"/>
</dbReference>
<dbReference type="EMBL" id="BAAAFA010000001">
    <property type="protein sequence ID" value="GAA0810792.1"/>
    <property type="molecule type" value="Genomic_DNA"/>
</dbReference>
<evidence type="ECO:0000259" key="2">
    <source>
        <dbReference type="PROSITE" id="PS50887"/>
    </source>
</evidence>
<evidence type="ECO:0000313" key="4">
    <source>
        <dbReference type="Proteomes" id="UP001500021"/>
    </source>
</evidence>
<dbReference type="InterPro" id="IPR050469">
    <property type="entry name" value="Diguanylate_Cyclase"/>
</dbReference>
<proteinExistence type="predicted"/>
<accession>A0ABP3WBN8</accession>
<evidence type="ECO:0000256" key="1">
    <source>
        <dbReference type="ARBA" id="ARBA00012528"/>
    </source>
</evidence>
<dbReference type="InterPro" id="IPR013656">
    <property type="entry name" value="PAS_4"/>
</dbReference>
<dbReference type="PANTHER" id="PTHR45138:SF9">
    <property type="entry name" value="DIGUANYLATE CYCLASE DGCM-RELATED"/>
    <property type="match status" value="1"/>
</dbReference>
<dbReference type="Pfam" id="PF00990">
    <property type="entry name" value="GGDEF"/>
    <property type="match status" value="1"/>
</dbReference>
<dbReference type="InterPro" id="IPR000160">
    <property type="entry name" value="GGDEF_dom"/>
</dbReference>
<sequence>MSNTNESAPSTTSLPSDVVSSITNQVSDQLNTGVLVVDRDFKVVMWNRFIQVHANKSSEEVVGRLIFDVFPELPQRWFERKLSGVLQLNTPSFSSWEQRHHLFELPHTRPITTDSEFMAQNCTFLPLDVAGEHSYICILIEDVTDVCHYQGQLQKTLKELALISRIDGLTQIFNRRHWQESLEQEYAKARRHNKKLALIMLDLDHFKKLNDNYGHQGGDKALIDVTQIVKSVLRIEDVFGRYGGEEFAIILPETDIQGALDLAQRVCNTVAKTPVLFQEHIIQLSVSIGVSQLSDNDTSYEKLIANADAALYQAKANGRNQVFNALDLSDESLSA</sequence>
<feature type="domain" description="GGDEF" evidence="2">
    <location>
        <begin position="194"/>
        <end position="327"/>
    </location>
</feature>
<gene>
    <name evidence="3" type="ORF">GCM10009111_02320</name>
</gene>
<comment type="caution">
    <text evidence="3">The sequence shown here is derived from an EMBL/GenBank/DDBJ whole genome shotgun (WGS) entry which is preliminary data.</text>
</comment>
<dbReference type="Pfam" id="PF08448">
    <property type="entry name" value="PAS_4"/>
    <property type="match status" value="1"/>
</dbReference>
<dbReference type="PANTHER" id="PTHR45138">
    <property type="entry name" value="REGULATORY COMPONENTS OF SENSORY TRANSDUCTION SYSTEM"/>
    <property type="match status" value="1"/>
</dbReference>
<name>A0ABP3WBN8_9GAMM</name>
<keyword evidence="4" id="KW-1185">Reference proteome</keyword>
<protein>
    <recommendedName>
        <fullName evidence="1">diguanylate cyclase</fullName>
        <ecNumber evidence="1">2.7.7.65</ecNumber>
    </recommendedName>
</protein>
<organism evidence="3 4">
    <name type="scientific">Colwellia asteriadis</name>
    <dbReference type="NCBI Taxonomy" id="517723"/>
    <lineage>
        <taxon>Bacteria</taxon>
        <taxon>Pseudomonadati</taxon>
        <taxon>Pseudomonadota</taxon>
        <taxon>Gammaproteobacteria</taxon>
        <taxon>Alteromonadales</taxon>
        <taxon>Colwelliaceae</taxon>
        <taxon>Colwellia</taxon>
    </lineage>
</organism>